<evidence type="ECO:0000313" key="4">
    <source>
        <dbReference type="Proteomes" id="UP001153555"/>
    </source>
</evidence>
<feature type="coiled-coil region" evidence="1">
    <location>
        <begin position="509"/>
        <end position="543"/>
    </location>
</feature>
<evidence type="ECO:0000313" key="3">
    <source>
        <dbReference type="EMBL" id="CAA0814113.1"/>
    </source>
</evidence>
<dbReference type="OrthoDB" id="10255522at2759"/>
<feature type="coiled-coil region" evidence="1">
    <location>
        <begin position="1338"/>
        <end position="1372"/>
    </location>
</feature>
<feature type="compositionally biased region" description="Acidic residues" evidence="2">
    <location>
        <begin position="30"/>
        <end position="40"/>
    </location>
</feature>
<feature type="region of interest" description="Disordered" evidence="2">
    <location>
        <begin position="1"/>
        <end position="58"/>
    </location>
</feature>
<accession>A0A9N7MVL4</accession>
<dbReference type="PANTHER" id="PTHR43939">
    <property type="entry name" value="COILED-COIL DOMAIN-CONTAINING PROTEIN 158"/>
    <property type="match status" value="1"/>
</dbReference>
<keyword evidence="1" id="KW-0175">Coiled coil</keyword>
<gene>
    <name evidence="3" type="ORF">SHERM_14441</name>
</gene>
<dbReference type="Proteomes" id="UP001153555">
    <property type="component" value="Unassembled WGS sequence"/>
</dbReference>
<feature type="coiled-coil region" evidence="1">
    <location>
        <begin position="652"/>
        <end position="738"/>
    </location>
</feature>
<protein>
    <submittedName>
        <fullName evidence="3">Uncharacterized protein</fullName>
    </submittedName>
</protein>
<sequence>MQMDPAISSDRNPSDSLQTDSNDPRSTEDTFVDCPDEIENSESNQTSEEKNGDDVQNDQYVVVDDGDDEADSGIKLPESIAENEVLLNKLHRSAFENERLARENEEEEKVRELQSILYTKDEEIDFLNAKIDELTNSTNCGQPDSRLYELQLEKDQQIEEITNRMLSLLTTMGCYREELLDGSLAEKICRVEMALESLVEKHNRFVSESDQLKGCLNEIGVDFGTIDEIGALIMARDKIFELRRNEEELNQRLRNLGDENGNVVEQLEKERSTLENLNAEIGRLSSEVEQERSRHANTKEKLSLAVTKGKALVQKRDSMKQLLAEKTSQIEKISLELQEKSIALEAAEKTKELVVAGEILAASLRESLVEKDIVLEKCREILSESVPEKESQPTDITDKLRWLTDENKSLRAISLQCDELTDALMSCDFPETVASSGLDVRVRWLAESFSLLKEETVKLRSEEDKTKEAAYREIDRLTTSLSAEGLERGYLEAELIDLRKKIEAHEMFQLELAEEREAVNKEIERLRMALLAESQEKSNLQADLEYLRHKHEEVVRKEYSVSLEKDKIVNMMIEASGLAYGGGVRVHGEESESDLATIIDNCLSKIKENSCRIEQAPVDWEKFESFKSLLYIREQEMSLYKLIIEEDVIVDRQQVSRLSDELEMKVQELNALKDENAFSQRSREQLEDRCALLKEKLSMAVKKGKGLVQERENLKSSLDEKKTEIDRLMSEQQEILSRYSECQDQITKLSLGVERISVLEADLFSEKERGDQLEQFLAERNRVIQRVMESIDGIPTPTDVAFQDPVEKVKWVCGHLSQVKYLQMEAEKELQNVRDEASSLACKLSEVGKSMQSTEDALSAAESSRSQILDEKKELEAHITFLEEELQREKERSSFQENKFEEFSADKGALEKALSLAEDNISRLIDERNIAVESRTLAEEHLQKMKEEFANQVTKLADAEKTIQSLEDALFGAQKSMTLLSVENSQRDIFRADFDNEIKNLREEADQQARKLSEASITIKSLEDALSNAQNNIEDLAREKTIAKEEIMELKGKLESRTEELAEIRDRLENELSGQLSRLHLLLEDETLPSLLGQCFERKFESLNSIGFLLNEIGDCFVEMDYDVQQQSLLMEGDSPLSDNLPSISGTTFDMGMLNDTVMNAADNESLVFRIEKMTDRFQLKSKIVADKFDSLSTLMDGSIAAIVRRFRSINDQIISIIKHSQFLKQQVTDISKEMQRKEEVVASLQMENRTLLSACKDAIQGLELNARKNLEALISIHDHVNLDGTMSMDLVAVGDDRVEELANDHMKTNERLLLATRQNEDLNELFQKSIKKLMSITQDLQNERKEIQLTCDEVLEKRVRDEEKIAKMEADLRAQHNICVDLTCKLDEYEAKEDGWRKKEMELSSSLTKFHGILSLSRKNFKLFSFIM</sequence>
<dbReference type="EMBL" id="CACSLK010012206">
    <property type="protein sequence ID" value="CAA0814113.1"/>
    <property type="molecule type" value="Genomic_DNA"/>
</dbReference>
<feature type="coiled-coil region" evidence="1">
    <location>
        <begin position="232"/>
        <end position="294"/>
    </location>
</feature>
<dbReference type="PANTHER" id="PTHR43939:SF68">
    <property type="entry name" value="CENTROSOMAL PROTEIN OF 290 KDA-LIKE"/>
    <property type="match status" value="1"/>
</dbReference>
<dbReference type="SUPFAM" id="SSF57997">
    <property type="entry name" value="Tropomyosin"/>
    <property type="match status" value="1"/>
</dbReference>
<name>A0A9N7MVL4_STRHE</name>
<comment type="caution">
    <text evidence="3">The sequence shown here is derived from an EMBL/GenBank/DDBJ whole genome shotgun (WGS) entry which is preliminary data.</text>
</comment>
<keyword evidence="4" id="KW-1185">Reference proteome</keyword>
<evidence type="ECO:0000256" key="1">
    <source>
        <dbReference type="SAM" id="Coils"/>
    </source>
</evidence>
<reference evidence="3" key="1">
    <citation type="submission" date="2019-12" db="EMBL/GenBank/DDBJ databases">
        <authorList>
            <person name="Scholes J."/>
        </authorList>
    </citation>
    <scope>NUCLEOTIDE SEQUENCE</scope>
</reference>
<proteinExistence type="predicted"/>
<feature type="compositionally biased region" description="Polar residues" evidence="2">
    <location>
        <begin position="9"/>
        <end position="21"/>
    </location>
</feature>
<feature type="coiled-coil region" evidence="1">
    <location>
        <begin position="816"/>
        <end position="1071"/>
    </location>
</feature>
<evidence type="ECO:0000256" key="2">
    <source>
        <dbReference type="SAM" id="MobiDB-lite"/>
    </source>
</evidence>
<organism evidence="3 4">
    <name type="scientific">Striga hermonthica</name>
    <name type="common">Purple witchweed</name>
    <name type="synonym">Buchnera hermonthica</name>
    <dbReference type="NCBI Taxonomy" id="68872"/>
    <lineage>
        <taxon>Eukaryota</taxon>
        <taxon>Viridiplantae</taxon>
        <taxon>Streptophyta</taxon>
        <taxon>Embryophyta</taxon>
        <taxon>Tracheophyta</taxon>
        <taxon>Spermatophyta</taxon>
        <taxon>Magnoliopsida</taxon>
        <taxon>eudicotyledons</taxon>
        <taxon>Gunneridae</taxon>
        <taxon>Pentapetalae</taxon>
        <taxon>asterids</taxon>
        <taxon>lamiids</taxon>
        <taxon>Lamiales</taxon>
        <taxon>Orobanchaceae</taxon>
        <taxon>Buchnereae</taxon>
        <taxon>Striga</taxon>
    </lineage>
</organism>